<accession>A0A849VAD5</accession>
<dbReference type="InterPro" id="IPR016181">
    <property type="entry name" value="Acyl_CoA_acyltransferase"/>
</dbReference>
<dbReference type="SUPFAM" id="SSF55729">
    <property type="entry name" value="Acyl-CoA N-acyltransferases (Nat)"/>
    <property type="match status" value="1"/>
</dbReference>
<evidence type="ECO:0000256" key="1">
    <source>
        <dbReference type="ARBA" id="ARBA00022679"/>
    </source>
</evidence>
<dbReference type="EMBL" id="JABBPG010000003">
    <property type="protein sequence ID" value="NOU50589.1"/>
    <property type="molecule type" value="Genomic_DNA"/>
</dbReference>
<dbReference type="AlphaFoldDB" id="A0A849VAD5"/>
<dbReference type="Pfam" id="PF00583">
    <property type="entry name" value="Acetyltransf_1"/>
    <property type="match status" value="1"/>
</dbReference>
<proteinExistence type="predicted"/>
<dbReference type="PANTHER" id="PTHR43420:SF12">
    <property type="entry name" value="N-ACETYLTRANSFERASE DOMAIN-CONTAINING PROTEIN"/>
    <property type="match status" value="1"/>
</dbReference>
<dbReference type="Proteomes" id="UP000586305">
    <property type="component" value="Unassembled WGS sequence"/>
</dbReference>
<keyword evidence="2" id="KW-0012">Acyltransferase</keyword>
<dbReference type="InterPro" id="IPR050680">
    <property type="entry name" value="YpeA/RimI_acetyltransf"/>
</dbReference>
<dbReference type="GO" id="GO:0016747">
    <property type="term" value="F:acyltransferase activity, transferring groups other than amino-acyl groups"/>
    <property type="evidence" value="ECO:0007669"/>
    <property type="project" value="InterPro"/>
</dbReference>
<organism evidence="4 5">
    <name type="scientific">Pseudoalteromonas caenipelagi</name>
    <dbReference type="NCBI Taxonomy" id="2726988"/>
    <lineage>
        <taxon>Bacteria</taxon>
        <taxon>Pseudomonadati</taxon>
        <taxon>Pseudomonadota</taxon>
        <taxon>Gammaproteobacteria</taxon>
        <taxon>Alteromonadales</taxon>
        <taxon>Pseudoalteromonadaceae</taxon>
        <taxon>Pseudoalteromonas</taxon>
    </lineage>
</organism>
<reference evidence="4 5" key="1">
    <citation type="submission" date="2020-04" db="EMBL/GenBank/DDBJ databases">
        <title>Pseudoalteromonas caenipelagi sp. nov., isolated from a tidal flat.</title>
        <authorList>
            <person name="Park S."/>
            <person name="Yoon J.-H."/>
        </authorList>
    </citation>
    <scope>NUCLEOTIDE SEQUENCE [LARGE SCALE GENOMIC DNA]</scope>
    <source>
        <strain evidence="4 5">JBTF-M23</strain>
    </source>
</reference>
<gene>
    <name evidence="4" type="ORF">HG263_08545</name>
</gene>
<dbReference type="Gene3D" id="3.40.630.30">
    <property type="match status" value="1"/>
</dbReference>
<dbReference type="Pfam" id="PF11814">
    <property type="entry name" value="DUF3335"/>
    <property type="match status" value="1"/>
</dbReference>
<sequence length="369" mass="41114">MSNNTVVLRLARSDDLAQLSKIEQTCFSNDRLSKRSLKHWLSAKHALFLVATSSDAIVGYGLVWCLKGTRLARLYSLAVLPAYRGQGIAQVLLSELEQLTQSKGRAYLRLEVSALNHAAISLYKSLGYQVFGAYSDYYGDGSEALRMQKRVARYDGKGIRLQVPWYKQTTEFTCGPAALLMAMYSLDTKVALKQVDELAIWREATTIFMTSGHGGCHPVGLALSAIKRGFTAQVFLTQLSALFLDGVRSEEKKQVMCTVHDEFITQAHKLGCVLYEKPLELDQLYKLLKAGGRVLMLISTYRLDGKKAPHWVCVTAIDEHCVYVHDPDLDASQQAIDCQHVPIGLMEFSKMATFGKNRLRAAIAIEKLP</sequence>
<dbReference type="RefSeq" id="WP_171625676.1">
    <property type="nucleotide sequence ID" value="NZ_JABBPG010000003.1"/>
</dbReference>
<dbReference type="CDD" id="cd04301">
    <property type="entry name" value="NAT_SF"/>
    <property type="match status" value="1"/>
</dbReference>
<dbReference type="InterPro" id="IPR000182">
    <property type="entry name" value="GNAT_dom"/>
</dbReference>
<dbReference type="PANTHER" id="PTHR43420">
    <property type="entry name" value="ACETYLTRANSFERASE"/>
    <property type="match status" value="1"/>
</dbReference>
<keyword evidence="1 4" id="KW-0808">Transferase</keyword>
<protein>
    <submittedName>
        <fullName evidence="4">GNAT family N-acetyltransferase</fullName>
    </submittedName>
</protein>
<dbReference type="InterPro" id="IPR021770">
    <property type="entry name" value="DUF3335"/>
</dbReference>
<name>A0A849VAD5_9GAMM</name>
<evidence type="ECO:0000259" key="3">
    <source>
        <dbReference type="PROSITE" id="PS51186"/>
    </source>
</evidence>
<keyword evidence="5" id="KW-1185">Reference proteome</keyword>
<evidence type="ECO:0000313" key="5">
    <source>
        <dbReference type="Proteomes" id="UP000586305"/>
    </source>
</evidence>
<feature type="domain" description="N-acetyltransferase" evidence="3">
    <location>
        <begin position="6"/>
        <end position="152"/>
    </location>
</feature>
<comment type="caution">
    <text evidence="4">The sequence shown here is derived from an EMBL/GenBank/DDBJ whole genome shotgun (WGS) entry which is preliminary data.</text>
</comment>
<evidence type="ECO:0000313" key="4">
    <source>
        <dbReference type="EMBL" id="NOU50589.1"/>
    </source>
</evidence>
<evidence type="ECO:0000256" key="2">
    <source>
        <dbReference type="ARBA" id="ARBA00023315"/>
    </source>
</evidence>
<dbReference type="PROSITE" id="PS51186">
    <property type="entry name" value="GNAT"/>
    <property type="match status" value="1"/>
</dbReference>
<dbReference type="Gene3D" id="3.90.70.10">
    <property type="entry name" value="Cysteine proteinases"/>
    <property type="match status" value="1"/>
</dbReference>